<evidence type="ECO:0000313" key="2">
    <source>
        <dbReference type="Proteomes" id="UP000673383"/>
    </source>
</evidence>
<dbReference type="OrthoDB" id="7676871at2"/>
<evidence type="ECO:0000313" key="1">
    <source>
        <dbReference type="EMBL" id="MBP1295555.1"/>
    </source>
</evidence>
<dbReference type="Proteomes" id="UP000673383">
    <property type="component" value="Unassembled WGS sequence"/>
</dbReference>
<gene>
    <name evidence="1" type="ORF">JOH49_005308</name>
</gene>
<organism evidence="1 2">
    <name type="scientific">Bradyrhizobium elkanii</name>
    <dbReference type="NCBI Taxonomy" id="29448"/>
    <lineage>
        <taxon>Bacteria</taxon>
        <taxon>Pseudomonadati</taxon>
        <taxon>Pseudomonadota</taxon>
        <taxon>Alphaproteobacteria</taxon>
        <taxon>Hyphomicrobiales</taxon>
        <taxon>Nitrobacteraceae</taxon>
        <taxon>Bradyrhizobium</taxon>
    </lineage>
</organism>
<dbReference type="eggNOG" id="ENOG5033DMP">
    <property type="taxonomic scope" value="Bacteria"/>
</dbReference>
<dbReference type="EMBL" id="JAFICZ010000001">
    <property type="protein sequence ID" value="MBP1295555.1"/>
    <property type="molecule type" value="Genomic_DNA"/>
</dbReference>
<dbReference type="STRING" id="29448.QU41_29765"/>
<dbReference type="AlphaFoldDB" id="A0A1E3EYX5"/>
<comment type="caution">
    <text evidence="1">The sequence shown here is derived from an EMBL/GenBank/DDBJ whole genome shotgun (WGS) entry which is preliminary data.</text>
</comment>
<protein>
    <submittedName>
        <fullName evidence="1">Uncharacterized protein</fullName>
    </submittedName>
</protein>
<dbReference type="RefSeq" id="WP_069275622.1">
    <property type="nucleotide sequence ID" value="NZ_CP126004.1"/>
</dbReference>
<proteinExistence type="predicted"/>
<name>A0A1E3EYX5_BRAEL</name>
<accession>A0A1E3EYX5</accession>
<sequence length="151" mass="16846">MTPERNIKINPAGNDQRARSLIALIDNLIAIVNEENVELAKGLPASRLKQVDEKHRLATLFEQCVAEAVGKTANLNVQDRVLREQLMDRILKLRMAMDENVMRLRAAIDASNRRIEAIMQAIREQIANVSPYGAGGRRVTPAMSYGTNVRA</sequence>
<reference evidence="1" key="1">
    <citation type="submission" date="2021-02" db="EMBL/GenBank/DDBJ databases">
        <title>Genomic Encyclopedia of Type Strains, Phase IV (KMG-V): Genome sequencing to study the core and pangenomes of soil and plant-associated prokaryotes.</title>
        <authorList>
            <person name="Whitman W."/>
        </authorList>
    </citation>
    <scope>NUCLEOTIDE SEQUENCE</scope>
    <source>
        <strain evidence="1">USDA 406</strain>
    </source>
</reference>